<dbReference type="FunFam" id="3.20.20.105:FF:000001">
    <property type="entry name" value="Queuine tRNA-ribosyltransferase"/>
    <property type="match status" value="1"/>
</dbReference>
<feature type="region of interest" description="RNA binding; important for wobble base 34 recognition" evidence="7">
    <location>
        <begin position="291"/>
        <end position="295"/>
    </location>
</feature>
<comment type="similarity">
    <text evidence="7">Belongs to the queuine tRNA-ribosyltransferase family.</text>
</comment>
<comment type="catalytic activity">
    <reaction evidence="6 7">
        <text>7-aminomethyl-7-carbaguanine + guanosine(34) in tRNA = 7-aminomethyl-7-carbaguanosine(34) in tRNA + guanine</text>
        <dbReference type="Rhea" id="RHEA:24104"/>
        <dbReference type="Rhea" id="RHEA-COMP:10341"/>
        <dbReference type="Rhea" id="RHEA-COMP:10342"/>
        <dbReference type="ChEBI" id="CHEBI:16235"/>
        <dbReference type="ChEBI" id="CHEBI:58703"/>
        <dbReference type="ChEBI" id="CHEBI:74269"/>
        <dbReference type="ChEBI" id="CHEBI:82833"/>
        <dbReference type="EC" id="2.4.2.29"/>
    </reaction>
</comment>
<feature type="binding site" evidence="7">
    <location>
        <position position="355"/>
    </location>
    <ligand>
        <name>Zn(2+)</name>
        <dbReference type="ChEBI" id="CHEBI:29105"/>
    </ligand>
</feature>
<feature type="active site" description="Nucleophile" evidence="7">
    <location>
        <position position="286"/>
    </location>
</feature>
<dbReference type="AlphaFoldDB" id="A0A1M6PEI2"/>
<evidence type="ECO:0000313" key="10">
    <source>
        <dbReference type="Proteomes" id="UP000183994"/>
    </source>
</evidence>
<protein>
    <recommendedName>
        <fullName evidence="7">Queuine tRNA-ribosyltransferase</fullName>
        <ecNumber evidence="7">2.4.2.29</ecNumber>
    </recommendedName>
    <alternativeName>
        <fullName evidence="7">Guanine insertion enzyme</fullName>
    </alternativeName>
    <alternativeName>
        <fullName evidence="7">tRNA-guanine transglycosylase</fullName>
    </alternativeName>
</protein>
<dbReference type="UniPathway" id="UPA00392"/>
<dbReference type="NCBIfam" id="TIGR00449">
    <property type="entry name" value="tgt_general"/>
    <property type="match status" value="1"/>
</dbReference>
<dbReference type="HAMAP" id="MF_00168">
    <property type="entry name" value="Q_tRNA_Tgt"/>
    <property type="match status" value="1"/>
</dbReference>
<evidence type="ECO:0000313" key="9">
    <source>
        <dbReference type="EMBL" id="SHK06353.1"/>
    </source>
</evidence>
<evidence type="ECO:0000256" key="3">
    <source>
        <dbReference type="ARBA" id="ARBA00022679"/>
    </source>
</evidence>
<dbReference type="Gene3D" id="3.20.20.105">
    <property type="entry name" value="Queuine tRNA-ribosyltransferase-like"/>
    <property type="match status" value="1"/>
</dbReference>
<feature type="domain" description="tRNA-guanine(15) transglycosylase-like" evidence="8">
    <location>
        <begin position="31"/>
        <end position="387"/>
    </location>
</feature>
<dbReference type="NCBIfam" id="TIGR00430">
    <property type="entry name" value="Q_tRNA_tgt"/>
    <property type="match status" value="1"/>
</dbReference>
<dbReference type="EC" id="2.4.2.29" evidence="7"/>
<keyword evidence="7" id="KW-0862">Zinc</keyword>
<keyword evidence="3 7" id="KW-0808">Transferase</keyword>
<dbReference type="EMBL" id="FQZU01000017">
    <property type="protein sequence ID" value="SHK06353.1"/>
    <property type="molecule type" value="Genomic_DNA"/>
</dbReference>
<dbReference type="RefSeq" id="WP_073476800.1">
    <property type="nucleotide sequence ID" value="NZ_FQZU01000017.1"/>
</dbReference>
<evidence type="ECO:0000259" key="8">
    <source>
        <dbReference type="Pfam" id="PF01702"/>
    </source>
</evidence>
<dbReference type="PANTHER" id="PTHR46499">
    <property type="entry name" value="QUEUINE TRNA-RIBOSYLTRANSFERASE"/>
    <property type="match status" value="1"/>
</dbReference>
<dbReference type="GO" id="GO:0005829">
    <property type="term" value="C:cytosol"/>
    <property type="evidence" value="ECO:0007669"/>
    <property type="project" value="TreeGrafter"/>
</dbReference>
<feature type="binding site" evidence="7">
    <location>
        <begin position="110"/>
        <end position="114"/>
    </location>
    <ligand>
        <name>substrate</name>
    </ligand>
</feature>
<sequence>MLCPFQIKFEEVEERYVEPFHFTLDAVCEKTGARAGTLTTPHGIIKTPVFMPVGTLGTVKSLAPEDLAGLNAQIILGNTYHLYLRPGCDVIDEFGGLHQFMNWDRPLLTDSGGFQIFSLAKLQKMTEEGAHFQSHIDGSRHLLTPEKAMEIQVCLGSDIAMALDECIPYPASHEQALESLGLTTRWGKRSKEAWEQTKRPGHALFGIVQGGMYGDLRKQSAEELREIGFDGYALGGLSVGEPRDLMLEMAGISLPYLPQDRPRYIMGVGKPQDLVDMVNLGADMFDCVLPTRNARNGQLFTSRGPLNICNAQHRTSSLPVDEECQCYTCRNYSRAYLRHLYMSRELLSYRLNTIHNIAFFISLMEKAREAVLANSYEAFYKDFFQKIETGA</sequence>
<comment type="cofactor">
    <cofactor evidence="7">
        <name>Zn(2+)</name>
        <dbReference type="ChEBI" id="CHEBI:29105"/>
    </cofactor>
    <text evidence="7">Binds 1 zinc ion per subunit.</text>
</comment>
<keyword evidence="5 7" id="KW-0671">Queuosine biosynthesis</keyword>
<dbReference type="Pfam" id="PF01702">
    <property type="entry name" value="TGT"/>
    <property type="match status" value="1"/>
</dbReference>
<dbReference type="InterPro" id="IPR002616">
    <property type="entry name" value="tRNA_ribo_trans-like"/>
</dbReference>
<feature type="binding site" evidence="7">
    <location>
        <position position="209"/>
    </location>
    <ligand>
        <name>substrate</name>
    </ligand>
</feature>
<comment type="subunit">
    <text evidence="7">Homodimer. Within each dimer, one monomer is responsible for RNA recognition and catalysis, while the other monomer binds to the replacement base PreQ1.</text>
</comment>
<keyword evidence="4 7" id="KW-0819">tRNA processing</keyword>
<name>A0A1M6PEI2_9BACT</name>
<feature type="binding site" evidence="7">
    <location>
        <position position="326"/>
    </location>
    <ligand>
        <name>Zn(2+)</name>
        <dbReference type="ChEBI" id="CHEBI:29105"/>
    </ligand>
</feature>
<dbReference type="SUPFAM" id="SSF51713">
    <property type="entry name" value="tRNA-guanine transglycosylase"/>
    <property type="match status" value="1"/>
</dbReference>
<evidence type="ECO:0000256" key="7">
    <source>
        <dbReference type="HAMAP-Rule" id="MF_00168"/>
    </source>
</evidence>
<dbReference type="GO" id="GO:0046872">
    <property type="term" value="F:metal ion binding"/>
    <property type="evidence" value="ECO:0007669"/>
    <property type="project" value="UniProtKB-KW"/>
</dbReference>
<dbReference type="PANTHER" id="PTHR46499:SF1">
    <property type="entry name" value="QUEUINE TRNA-RIBOSYLTRANSFERASE"/>
    <property type="match status" value="1"/>
</dbReference>
<evidence type="ECO:0000256" key="6">
    <source>
        <dbReference type="ARBA" id="ARBA00050112"/>
    </source>
</evidence>
<feature type="binding site" evidence="7">
    <location>
        <position position="329"/>
    </location>
    <ligand>
        <name>Zn(2+)</name>
        <dbReference type="ChEBI" id="CHEBI:29105"/>
    </ligand>
</feature>
<dbReference type="GO" id="GO:0008479">
    <property type="term" value="F:tRNA-guanosine(34) queuine transglycosylase activity"/>
    <property type="evidence" value="ECO:0007669"/>
    <property type="project" value="UniProtKB-UniRule"/>
</dbReference>
<comment type="function">
    <text evidence="7">Catalyzes the base-exchange of a guanine (G) residue with the queuine precursor 7-aminomethyl-7-deazaguanine (PreQ1) at position 34 (anticodon wobble position) in tRNAs with GU(N) anticodons (tRNA-Asp, -Asn, -His and -Tyr). Catalysis occurs through a double-displacement mechanism. The nucleophile active site attacks the C1' of nucleotide 34 to detach the guanine base from the RNA, forming a covalent enzyme-RNA intermediate. The proton acceptor active site deprotonates the incoming PreQ1, allowing a nucleophilic attack on the C1' of the ribose to form the product. After dissociation, two additional enzymatic reactions on the tRNA convert PreQ1 to queuine (Q), resulting in the hypermodified nucleoside queuosine (7-(((4,5-cis-dihydroxy-2-cyclopenten-1-yl)amino)methyl)-7-deazaguanosine).</text>
</comment>
<feature type="binding site" evidence="7">
    <location>
        <position position="324"/>
    </location>
    <ligand>
        <name>Zn(2+)</name>
        <dbReference type="ChEBI" id="CHEBI:29105"/>
    </ligand>
</feature>
<keyword evidence="2 7" id="KW-0328">Glycosyltransferase</keyword>
<dbReference type="InterPro" id="IPR036511">
    <property type="entry name" value="TGT-like_sf"/>
</dbReference>
<proteinExistence type="inferred from homology"/>
<comment type="pathway">
    <text evidence="1 7">tRNA modification; tRNA-queuosine biosynthesis.</text>
</comment>
<dbReference type="STRING" id="1121393.SAMN02745216_02810"/>
<evidence type="ECO:0000256" key="2">
    <source>
        <dbReference type="ARBA" id="ARBA00022676"/>
    </source>
</evidence>
<feature type="region of interest" description="RNA binding" evidence="7">
    <location>
        <begin position="267"/>
        <end position="273"/>
    </location>
</feature>
<evidence type="ECO:0000256" key="4">
    <source>
        <dbReference type="ARBA" id="ARBA00022694"/>
    </source>
</evidence>
<feature type="active site" description="Proton acceptor" evidence="7">
    <location>
        <position position="110"/>
    </location>
</feature>
<evidence type="ECO:0000256" key="5">
    <source>
        <dbReference type="ARBA" id="ARBA00022785"/>
    </source>
</evidence>
<keyword evidence="7" id="KW-0479">Metal-binding</keyword>
<accession>A0A1M6PEI2</accession>
<evidence type="ECO:0000256" key="1">
    <source>
        <dbReference type="ARBA" id="ARBA00004691"/>
    </source>
</evidence>
<reference evidence="10" key="1">
    <citation type="submission" date="2016-11" db="EMBL/GenBank/DDBJ databases">
        <authorList>
            <person name="Varghese N."/>
            <person name="Submissions S."/>
        </authorList>
    </citation>
    <scope>NUCLEOTIDE SEQUENCE [LARGE SCALE GENOMIC DNA]</scope>
    <source>
        <strain evidence="10">DSM 16219</strain>
    </source>
</reference>
<gene>
    <name evidence="7" type="primary">tgt</name>
    <name evidence="9" type="ORF">SAMN02745216_02810</name>
</gene>
<dbReference type="Proteomes" id="UP000183994">
    <property type="component" value="Unassembled WGS sequence"/>
</dbReference>
<dbReference type="GO" id="GO:0008616">
    <property type="term" value="P:tRNA queuosine(34) biosynthetic process"/>
    <property type="evidence" value="ECO:0007669"/>
    <property type="project" value="UniProtKB-UniRule"/>
</dbReference>
<organism evidence="9 10">
    <name type="scientific">Desulfatibacillum alkenivorans DSM 16219</name>
    <dbReference type="NCBI Taxonomy" id="1121393"/>
    <lineage>
        <taxon>Bacteria</taxon>
        <taxon>Pseudomonadati</taxon>
        <taxon>Thermodesulfobacteriota</taxon>
        <taxon>Desulfobacteria</taxon>
        <taxon>Desulfobacterales</taxon>
        <taxon>Desulfatibacillaceae</taxon>
        <taxon>Desulfatibacillum</taxon>
    </lineage>
</organism>
<keyword evidence="10" id="KW-1185">Reference proteome</keyword>
<dbReference type="InterPro" id="IPR004803">
    <property type="entry name" value="TGT"/>
</dbReference>
<feature type="binding site" evidence="7">
    <location>
        <position position="164"/>
    </location>
    <ligand>
        <name>substrate</name>
    </ligand>
</feature>
<feature type="binding site" evidence="7">
    <location>
        <position position="236"/>
    </location>
    <ligand>
        <name>substrate</name>
    </ligand>
</feature>
<dbReference type="InterPro" id="IPR050076">
    <property type="entry name" value="ArchSynthase1/Queuine_TRR"/>
</dbReference>